<dbReference type="PANTHER" id="PTHR43782:SF3">
    <property type="entry name" value="ARGINASE"/>
    <property type="match status" value="1"/>
</dbReference>
<dbReference type="OrthoDB" id="9789727at2"/>
<dbReference type="GO" id="GO:0005829">
    <property type="term" value="C:cytosol"/>
    <property type="evidence" value="ECO:0007669"/>
    <property type="project" value="TreeGrafter"/>
</dbReference>
<protein>
    <recommendedName>
        <fullName evidence="4">Arginase</fullName>
        <ecNumber evidence="3">3.5.3.1</ecNumber>
    </recommendedName>
</protein>
<comment type="pathway">
    <text evidence="2">Nitrogen metabolism; urea cycle; L-ornithine and urea from L-arginine: step 1/1.</text>
</comment>
<reference evidence="10 11" key="1">
    <citation type="journal article" date="2012" name="Int. J. Syst. Evol. Microbiol.">
        <title>Vibrio caribbeanicus sp. nov., isolated from the marine sponge Scleritoderma cyanea.</title>
        <authorList>
            <person name="Hoffmann M."/>
            <person name="Monday S.R."/>
            <person name="Allard M.W."/>
            <person name="Strain E.A."/>
            <person name="Whittaker P."/>
            <person name="Naum M."/>
            <person name="McCarthy P.J."/>
            <person name="Lopez J.V."/>
            <person name="Fischer M."/>
            <person name="Brown E.W."/>
        </authorList>
    </citation>
    <scope>NUCLEOTIDE SEQUENCE [LARGE SCALE GENOMIC DNA]</scope>
    <source>
        <strain evidence="10 11">ATCC BAA-2122</strain>
    </source>
</reference>
<comment type="similarity">
    <text evidence="9">Belongs to the arginase family.</text>
</comment>
<dbReference type="EC" id="3.5.3.1" evidence="3"/>
<dbReference type="Proteomes" id="UP000002943">
    <property type="component" value="Unassembled WGS sequence"/>
</dbReference>
<dbReference type="RefSeq" id="WP_009603266.1">
    <property type="nucleotide sequence ID" value="NZ_AEIU01000112.1"/>
</dbReference>
<keyword evidence="6" id="KW-0479">Metal-binding</keyword>
<name>E3BQ04_9VIBR</name>
<evidence type="ECO:0000313" key="11">
    <source>
        <dbReference type="Proteomes" id="UP000002943"/>
    </source>
</evidence>
<dbReference type="PANTHER" id="PTHR43782">
    <property type="entry name" value="ARGINASE"/>
    <property type="match status" value="1"/>
</dbReference>
<proteinExistence type="inferred from homology"/>
<dbReference type="InterPro" id="IPR023696">
    <property type="entry name" value="Ureohydrolase_dom_sf"/>
</dbReference>
<evidence type="ECO:0000256" key="4">
    <source>
        <dbReference type="ARBA" id="ARBA00018123"/>
    </source>
</evidence>
<keyword evidence="8" id="KW-0464">Manganese</keyword>
<dbReference type="PRINTS" id="PR00116">
    <property type="entry name" value="ARGINASE"/>
</dbReference>
<evidence type="ECO:0000256" key="2">
    <source>
        <dbReference type="ARBA" id="ARBA00005098"/>
    </source>
</evidence>
<dbReference type="PROSITE" id="PS51409">
    <property type="entry name" value="ARGINASE_2"/>
    <property type="match status" value="1"/>
</dbReference>
<evidence type="ECO:0000256" key="1">
    <source>
        <dbReference type="ARBA" id="ARBA00001936"/>
    </source>
</evidence>
<sequence length="306" mass="34246">MDIQKKFEHAIIVECELGGPHNGASMAGRAFFSQFEQRTNVRETITTPIRKVRQSNTPKAHYLSDINHCLRDISEAVVKHYKQSPESRLLVVAGDHSTACGTLAGLKRAHPKSKIGTIWIDAHADIHSPYTSPSGNVHGMPVAAAAGDDHIDFKIKELDEETIKLWEATKDICQNSIEYNNLIYIGIRDLEKAEWDVIAKNNINHYSVDAIENRNCSEVCSEIFLYLEHCDIIYISFDIDALDKKYVPGTGTPVKDGLSLEKTQELINKLCQNDKVKALEVVEINPLLDSYNETASRITNMLAKAI</sequence>
<accession>E3BQ04</accession>
<dbReference type="eggNOG" id="COG0010">
    <property type="taxonomic scope" value="Bacteria"/>
</dbReference>
<evidence type="ECO:0000256" key="5">
    <source>
        <dbReference type="ARBA" id="ARBA00022503"/>
    </source>
</evidence>
<keyword evidence="11" id="KW-1185">Reference proteome</keyword>
<dbReference type="AlphaFoldDB" id="E3BQ04"/>
<keyword evidence="7" id="KW-0378">Hydrolase</keyword>
<organism evidence="10 11">
    <name type="scientific">Vibrio caribbeanicus ATCC BAA-2122</name>
    <dbReference type="NCBI Taxonomy" id="796620"/>
    <lineage>
        <taxon>Bacteria</taxon>
        <taxon>Pseudomonadati</taxon>
        <taxon>Pseudomonadota</taxon>
        <taxon>Gammaproteobacteria</taxon>
        <taxon>Vibrionales</taxon>
        <taxon>Vibrionaceae</taxon>
        <taxon>Vibrio</taxon>
    </lineage>
</organism>
<dbReference type="GO" id="GO:0006525">
    <property type="term" value="P:arginine metabolic process"/>
    <property type="evidence" value="ECO:0007669"/>
    <property type="project" value="UniProtKB-KW"/>
</dbReference>
<dbReference type="Gene3D" id="3.40.800.10">
    <property type="entry name" value="Ureohydrolase domain"/>
    <property type="match status" value="1"/>
</dbReference>
<dbReference type="GO" id="GO:0004053">
    <property type="term" value="F:arginase activity"/>
    <property type="evidence" value="ECO:0007669"/>
    <property type="project" value="UniProtKB-EC"/>
</dbReference>
<evidence type="ECO:0000256" key="8">
    <source>
        <dbReference type="ARBA" id="ARBA00023211"/>
    </source>
</evidence>
<evidence type="ECO:0000256" key="7">
    <source>
        <dbReference type="ARBA" id="ARBA00022801"/>
    </source>
</evidence>
<evidence type="ECO:0000256" key="9">
    <source>
        <dbReference type="PROSITE-ProRule" id="PRU00742"/>
    </source>
</evidence>
<comment type="caution">
    <text evidence="10">The sequence shown here is derived from an EMBL/GenBank/DDBJ whole genome shotgun (WGS) entry which is preliminary data.</text>
</comment>
<dbReference type="InterPro" id="IPR006035">
    <property type="entry name" value="Ureohydrolase"/>
</dbReference>
<dbReference type="CDD" id="cd09989">
    <property type="entry name" value="Arginase"/>
    <property type="match status" value="1"/>
</dbReference>
<gene>
    <name evidence="10" type="ORF">VIBC2010_16714</name>
</gene>
<evidence type="ECO:0000313" key="10">
    <source>
        <dbReference type="EMBL" id="EFP94809.1"/>
    </source>
</evidence>
<dbReference type="SUPFAM" id="SSF52768">
    <property type="entry name" value="Arginase/deacetylase"/>
    <property type="match status" value="1"/>
</dbReference>
<dbReference type="GO" id="GO:0030145">
    <property type="term" value="F:manganese ion binding"/>
    <property type="evidence" value="ECO:0007669"/>
    <property type="project" value="TreeGrafter"/>
</dbReference>
<keyword evidence="5" id="KW-0056">Arginine metabolism</keyword>
<dbReference type="EMBL" id="AEIU01000112">
    <property type="protein sequence ID" value="EFP94809.1"/>
    <property type="molecule type" value="Genomic_DNA"/>
</dbReference>
<dbReference type="Pfam" id="PF00491">
    <property type="entry name" value="Arginase"/>
    <property type="match status" value="1"/>
</dbReference>
<evidence type="ECO:0000256" key="3">
    <source>
        <dbReference type="ARBA" id="ARBA00012168"/>
    </source>
</evidence>
<comment type="cofactor">
    <cofactor evidence="1">
        <name>Mn(2+)</name>
        <dbReference type="ChEBI" id="CHEBI:29035"/>
    </cofactor>
</comment>
<dbReference type="InterPro" id="IPR014033">
    <property type="entry name" value="Arginase"/>
</dbReference>
<dbReference type="STRING" id="796620.VIBC2010_16714"/>
<evidence type="ECO:0000256" key="6">
    <source>
        <dbReference type="ARBA" id="ARBA00022723"/>
    </source>
</evidence>